<dbReference type="AlphaFoldDB" id="A0A7J8J7Q4"/>
<keyword evidence="1" id="KW-0812">Transmembrane</keyword>
<evidence type="ECO:0000313" key="2">
    <source>
        <dbReference type="EMBL" id="KAF6492385.1"/>
    </source>
</evidence>
<dbReference type="InterPro" id="IPR018154">
    <property type="entry name" value="TLV/ENV_coat_polyprotein"/>
</dbReference>
<keyword evidence="3" id="KW-1185">Reference proteome</keyword>
<sequence>MRLPCRNAADNPLWSGLNGVLPYLLLLLGPLLGLLLIVSLGPFLFNKVMAFIKQQIDAIKMQLIQVHYHRLEMADREAHSSCESMTMPEMANSESQKPCYLGALDWIARDGQLELTHIANHHLRQEQGLMLPCYSNDGFR</sequence>
<keyword evidence="1" id="KW-0472">Membrane</keyword>
<dbReference type="Proteomes" id="UP000550707">
    <property type="component" value="Unassembled WGS sequence"/>
</dbReference>
<reference evidence="2 3" key="1">
    <citation type="journal article" date="2020" name="Nature">
        <title>Six reference-quality genomes reveal evolution of bat adaptations.</title>
        <authorList>
            <person name="Jebb D."/>
            <person name="Huang Z."/>
            <person name="Pippel M."/>
            <person name="Hughes G.M."/>
            <person name="Lavrichenko K."/>
            <person name="Devanna P."/>
            <person name="Winkler S."/>
            <person name="Jermiin L.S."/>
            <person name="Skirmuntt E.C."/>
            <person name="Katzourakis A."/>
            <person name="Burkitt-Gray L."/>
            <person name="Ray D.A."/>
            <person name="Sullivan K.A.M."/>
            <person name="Roscito J.G."/>
            <person name="Kirilenko B.M."/>
            <person name="Davalos L.M."/>
            <person name="Corthals A.P."/>
            <person name="Power M.L."/>
            <person name="Jones G."/>
            <person name="Ransome R.D."/>
            <person name="Dechmann D.K.N."/>
            <person name="Locatelli A.G."/>
            <person name="Puechmaille S.J."/>
            <person name="Fedrigo O."/>
            <person name="Jarvis E.D."/>
            <person name="Hiller M."/>
            <person name="Vernes S.C."/>
            <person name="Myers E.W."/>
            <person name="Teeling E.C."/>
        </authorList>
    </citation>
    <scope>NUCLEOTIDE SEQUENCE [LARGE SCALE GENOMIC DNA]</scope>
    <source>
        <strain evidence="2">MMolMol1</strain>
        <tissue evidence="2">Muscle</tissue>
    </source>
</reference>
<organism evidence="2 3">
    <name type="scientific">Molossus molossus</name>
    <name type="common">Pallas' mastiff bat</name>
    <name type="synonym">Vespertilio molossus</name>
    <dbReference type="NCBI Taxonomy" id="27622"/>
    <lineage>
        <taxon>Eukaryota</taxon>
        <taxon>Metazoa</taxon>
        <taxon>Chordata</taxon>
        <taxon>Craniata</taxon>
        <taxon>Vertebrata</taxon>
        <taxon>Euteleostomi</taxon>
        <taxon>Mammalia</taxon>
        <taxon>Eutheria</taxon>
        <taxon>Laurasiatheria</taxon>
        <taxon>Chiroptera</taxon>
        <taxon>Yangochiroptera</taxon>
        <taxon>Molossidae</taxon>
        <taxon>Molossus</taxon>
    </lineage>
</organism>
<dbReference type="Pfam" id="PF00429">
    <property type="entry name" value="TLV_coat"/>
    <property type="match status" value="1"/>
</dbReference>
<accession>A0A7J8J7Q4</accession>
<gene>
    <name evidence="2" type="ORF">HJG59_009590</name>
</gene>
<name>A0A7J8J7Q4_MOLMO</name>
<feature type="transmembrane region" description="Helical" evidence="1">
    <location>
        <begin position="20"/>
        <end position="45"/>
    </location>
</feature>
<proteinExistence type="predicted"/>
<comment type="caution">
    <text evidence="2">The sequence shown here is derived from an EMBL/GenBank/DDBJ whole genome shotgun (WGS) entry which is preliminary data.</text>
</comment>
<dbReference type="InParanoid" id="A0A7J8J7Q4"/>
<protein>
    <submittedName>
        <fullName evidence="2">Uncharacterized protein</fullName>
    </submittedName>
</protein>
<evidence type="ECO:0000313" key="3">
    <source>
        <dbReference type="Proteomes" id="UP000550707"/>
    </source>
</evidence>
<keyword evidence="1" id="KW-1133">Transmembrane helix</keyword>
<evidence type="ECO:0000256" key="1">
    <source>
        <dbReference type="SAM" id="Phobius"/>
    </source>
</evidence>
<dbReference type="EMBL" id="JACASF010000002">
    <property type="protein sequence ID" value="KAF6492385.1"/>
    <property type="molecule type" value="Genomic_DNA"/>
</dbReference>